<dbReference type="Gene3D" id="3.30.1150.10">
    <property type="match status" value="1"/>
</dbReference>
<reference evidence="2 3" key="1">
    <citation type="submission" date="2021-05" db="EMBL/GenBank/DDBJ databases">
        <title>Croceibacterium sp. LX-88 genome sequence.</title>
        <authorList>
            <person name="Luo X."/>
        </authorList>
    </citation>
    <scope>NUCLEOTIDE SEQUENCE [LARGE SCALE GENOMIC DNA]</scope>
    <source>
        <strain evidence="2 3">LX-88</strain>
    </source>
</reference>
<dbReference type="Proteomes" id="UP000811255">
    <property type="component" value="Unassembled WGS sequence"/>
</dbReference>
<protein>
    <recommendedName>
        <fullName evidence="4">Energy transducer TonB</fullName>
    </recommendedName>
</protein>
<evidence type="ECO:0000313" key="3">
    <source>
        <dbReference type="Proteomes" id="UP000811255"/>
    </source>
</evidence>
<feature type="compositionally biased region" description="Pro residues" evidence="1">
    <location>
        <begin position="138"/>
        <end position="150"/>
    </location>
</feature>
<sequence>MMGPATHLSREERIGLGIAAVAHIALVAGLYYNVQDDPTPLPIPERMTVSLADQVSLESTAPDAVPEVQAAVAPVLAPEPAPVVEPVQEPVVAPQPKPTARPVPPPPTPRPTARPTPKPAPTPTARPSPRPTSSARPTPAPSARPAPAPSARPSAAPSARPTTAPTQANRGGGSRLGSDFLAGAGASQSGATRGTQAAAFGAAEQASLQQAINRQLGPNWSAPQGLDAEKLVTVLVWELNEDGSLKGRPQLVRQTGITDSNRPQAALHAERAIKAVQLAAPFDLPKEFYSKWKRLTWTFDRRLGP</sequence>
<comment type="caution">
    <text evidence="2">The sequence shown here is derived from an EMBL/GenBank/DDBJ whole genome shotgun (WGS) entry which is preliminary data.</text>
</comment>
<organism evidence="2 3">
    <name type="scientific">Croceibacterium selenioxidans</name>
    <dbReference type="NCBI Taxonomy" id="2838833"/>
    <lineage>
        <taxon>Bacteria</taxon>
        <taxon>Pseudomonadati</taxon>
        <taxon>Pseudomonadota</taxon>
        <taxon>Alphaproteobacteria</taxon>
        <taxon>Sphingomonadales</taxon>
        <taxon>Erythrobacteraceae</taxon>
        <taxon>Croceibacterium</taxon>
    </lineage>
</organism>
<feature type="compositionally biased region" description="Pro residues" evidence="1">
    <location>
        <begin position="93"/>
        <end position="130"/>
    </location>
</feature>
<evidence type="ECO:0000313" key="2">
    <source>
        <dbReference type="EMBL" id="MBT2132789.1"/>
    </source>
</evidence>
<keyword evidence="3" id="KW-1185">Reference proteome</keyword>
<feature type="region of interest" description="Disordered" evidence="1">
    <location>
        <begin position="91"/>
        <end position="189"/>
    </location>
</feature>
<proteinExistence type="predicted"/>
<accession>A0ABS5W329</accession>
<feature type="compositionally biased region" description="Low complexity" evidence="1">
    <location>
        <begin position="151"/>
        <end position="168"/>
    </location>
</feature>
<gene>
    <name evidence="2" type="ORF">KK137_00450</name>
</gene>
<dbReference type="PRINTS" id="PR01217">
    <property type="entry name" value="PRICHEXTENSN"/>
</dbReference>
<name>A0ABS5W329_9SPHN</name>
<dbReference type="EMBL" id="JAHFVK010000001">
    <property type="protein sequence ID" value="MBT2132789.1"/>
    <property type="molecule type" value="Genomic_DNA"/>
</dbReference>
<evidence type="ECO:0008006" key="4">
    <source>
        <dbReference type="Google" id="ProtNLM"/>
    </source>
</evidence>
<evidence type="ECO:0000256" key="1">
    <source>
        <dbReference type="SAM" id="MobiDB-lite"/>
    </source>
</evidence>